<dbReference type="EMBL" id="LAZR01015690">
    <property type="protein sequence ID" value="KKM07822.1"/>
    <property type="molecule type" value="Genomic_DNA"/>
</dbReference>
<evidence type="ECO:0000313" key="1">
    <source>
        <dbReference type="EMBL" id="KKM07822.1"/>
    </source>
</evidence>
<dbReference type="Gene3D" id="2.60.120.1140">
    <property type="entry name" value="Protein of unknown function DUF192"/>
    <property type="match status" value="1"/>
</dbReference>
<dbReference type="InterPro" id="IPR003795">
    <property type="entry name" value="DUF192"/>
</dbReference>
<dbReference type="InterPro" id="IPR038695">
    <property type="entry name" value="Saro_0823-like_sf"/>
</dbReference>
<comment type="caution">
    <text evidence="1">The sequence shown here is derived from an EMBL/GenBank/DDBJ whole genome shotgun (WGS) entry which is preliminary data.</text>
</comment>
<evidence type="ECO:0008006" key="2">
    <source>
        <dbReference type="Google" id="ProtNLM"/>
    </source>
</evidence>
<name>A0A0F9HXL3_9ZZZZ</name>
<protein>
    <recommendedName>
        <fullName evidence="2">DUF192 domain-containing protein</fullName>
    </recommendedName>
</protein>
<sequence>MPRVINETRGTVVAEDVRVADGIWSRFWGLMGRRSLADSAGLLLRPSSSIHTAFMRLVIDVVFLDRSLRVVKVVPEMKPFRVAVAFGGAHSVLELNAGAAAKAQVETGDQLALIDDE</sequence>
<proteinExistence type="predicted"/>
<dbReference type="Pfam" id="PF02643">
    <property type="entry name" value="DUF192"/>
    <property type="match status" value="1"/>
</dbReference>
<dbReference type="AlphaFoldDB" id="A0A0F9HXL3"/>
<organism evidence="1">
    <name type="scientific">marine sediment metagenome</name>
    <dbReference type="NCBI Taxonomy" id="412755"/>
    <lineage>
        <taxon>unclassified sequences</taxon>
        <taxon>metagenomes</taxon>
        <taxon>ecological metagenomes</taxon>
    </lineage>
</organism>
<accession>A0A0F9HXL3</accession>
<gene>
    <name evidence="1" type="ORF">LCGC14_1730090</name>
</gene>
<dbReference type="PANTHER" id="PTHR37953:SF1">
    <property type="entry name" value="UPF0127 PROTEIN MJ1496"/>
    <property type="match status" value="1"/>
</dbReference>
<dbReference type="PANTHER" id="PTHR37953">
    <property type="entry name" value="UPF0127 PROTEIN MJ1496"/>
    <property type="match status" value="1"/>
</dbReference>
<reference evidence="1" key="1">
    <citation type="journal article" date="2015" name="Nature">
        <title>Complex archaea that bridge the gap between prokaryotes and eukaryotes.</title>
        <authorList>
            <person name="Spang A."/>
            <person name="Saw J.H."/>
            <person name="Jorgensen S.L."/>
            <person name="Zaremba-Niedzwiedzka K."/>
            <person name="Martijn J."/>
            <person name="Lind A.E."/>
            <person name="van Eijk R."/>
            <person name="Schleper C."/>
            <person name="Guy L."/>
            <person name="Ettema T.J."/>
        </authorList>
    </citation>
    <scope>NUCLEOTIDE SEQUENCE</scope>
</reference>